<gene>
    <name evidence="10" type="ORF">PCOS0759_LOCUS7095</name>
</gene>
<evidence type="ECO:0000256" key="5">
    <source>
        <dbReference type="ARBA" id="ARBA00022786"/>
    </source>
</evidence>
<dbReference type="EC" id="3.4.19.12" evidence="3"/>
<feature type="region of interest" description="Disordered" evidence="8">
    <location>
        <begin position="1"/>
        <end position="51"/>
    </location>
</feature>
<keyword evidence="7" id="KW-0788">Thiol protease</keyword>
<dbReference type="Gene3D" id="3.90.70.10">
    <property type="entry name" value="Cysteine proteinases"/>
    <property type="match status" value="1"/>
</dbReference>
<dbReference type="InterPro" id="IPR038765">
    <property type="entry name" value="Papain-like_cys_pep_sf"/>
</dbReference>
<feature type="compositionally biased region" description="Polar residues" evidence="8">
    <location>
        <begin position="556"/>
        <end position="580"/>
    </location>
</feature>
<feature type="compositionally biased region" description="Low complexity" evidence="8">
    <location>
        <begin position="1"/>
        <end position="17"/>
    </location>
</feature>
<keyword evidence="5" id="KW-0833">Ubl conjugation pathway</keyword>
<feature type="compositionally biased region" description="Basic and acidic residues" evidence="8">
    <location>
        <begin position="680"/>
        <end position="694"/>
    </location>
</feature>
<dbReference type="GO" id="GO:0016579">
    <property type="term" value="P:protein deubiquitination"/>
    <property type="evidence" value="ECO:0007669"/>
    <property type="project" value="InterPro"/>
</dbReference>
<keyword evidence="4" id="KW-0645">Protease</keyword>
<dbReference type="Pfam" id="PF00443">
    <property type="entry name" value="UCH"/>
    <property type="match status" value="1"/>
</dbReference>
<dbReference type="GO" id="GO:0006508">
    <property type="term" value="P:proteolysis"/>
    <property type="evidence" value="ECO:0007669"/>
    <property type="project" value="UniProtKB-KW"/>
</dbReference>
<evidence type="ECO:0000256" key="8">
    <source>
        <dbReference type="SAM" id="MobiDB-lite"/>
    </source>
</evidence>
<dbReference type="AlphaFoldDB" id="A0A7S1KS42"/>
<dbReference type="GO" id="GO:0005829">
    <property type="term" value="C:cytosol"/>
    <property type="evidence" value="ECO:0007669"/>
    <property type="project" value="TreeGrafter"/>
</dbReference>
<feature type="region of interest" description="Disordered" evidence="8">
    <location>
        <begin position="713"/>
        <end position="786"/>
    </location>
</feature>
<organism evidence="10">
    <name type="scientific">Percolomonas cosmopolitus</name>
    <dbReference type="NCBI Taxonomy" id="63605"/>
    <lineage>
        <taxon>Eukaryota</taxon>
        <taxon>Discoba</taxon>
        <taxon>Heterolobosea</taxon>
        <taxon>Tetramitia</taxon>
        <taxon>Eutetramitia</taxon>
        <taxon>Percolomonadidae</taxon>
        <taxon>Percolomonas</taxon>
    </lineage>
</organism>
<reference evidence="10" key="1">
    <citation type="submission" date="2021-01" db="EMBL/GenBank/DDBJ databases">
        <authorList>
            <person name="Corre E."/>
            <person name="Pelletier E."/>
            <person name="Niang G."/>
            <person name="Scheremetjew M."/>
            <person name="Finn R."/>
            <person name="Kale V."/>
            <person name="Holt S."/>
            <person name="Cochrane G."/>
            <person name="Meng A."/>
            <person name="Brown T."/>
            <person name="Cohen L."/>
        </authorList>
    </citation>
    <scope>NUCLEOTIDE SEQUENCE</scope>
    <source>
        <strain evidence="10">WS</strain>
    </source>
</reference>
<dbReference type="GO" id="GO:0004843">
    <property type="term" value="F:cysteine-type deubiquitinase activity"/>
    <property type="evidence" value="ECO:0007669"/>
    <property type="project" value="UniProtKB-EC"/>
</dbReference>
<dbReference type="SUPFAM" id="SSF54001">
    <property type="entry name" value="Cysteine proteinases"/>
    <property type="match status" value="1"/>
</dbReference>
<evidence type="ECO:0000259" key="9">
    <source>
        <dbReference type="PROSITE" id="PS50235"/>
    </source>
</evidence>
<dbReference type="InterPro" id="IPR028889">
    <property type="entry name" value="USP"/>
</dbReference>
<dbReference type="EMBL" id="HBGD01008626">
    <property type="protein sequence ID" value="CAD9083841.1"/>
    <property type="molecule type" value="Transcribed_RNA"/>
</dbReference>
<evidence type="ECO:0000313" key="10">
    <source>
        <dbReference type="EMBL" id="CAD9083841.1"/>
    </source>
</evidence>
<feature type="region of interest" description="Disordered" evidence="8">
    <location>
        <begin position="621"/>
        <end position="694"/>
    </location>
</feature>
<protein>
    <recommendedName>
        <fullName evidence="3">ubiquitinyl hydrolase 1</fullName>
        <ecNumber evidence="3">3.4.19.12</ecNumber>
    </recommendedName>
</protein>
<evidence type="ECO:0000256" key="1">
    <source>
        <dbReference type="ARBA" id="ARBA00000707"/>
    </source>
</evidence>
<proteinExistence type="inferred from homology"/>
<comment type="catalytic activity">
    <reaction evidence="1">
        <text>Thiol-dependent hydrolysis of ester, thioester, amide, peptide and isopeptide bonds formed by the C-terminal Gly of ubiquitin (a 76-residue protein attached to proteins as an intracellular targeting signal).</text>
        <dbReference type="EC" id="3.4.19.12"/>
    </reaction>
</comment>
<feature type="domain" description="USP" evidence="9">
    <location>
        <begin position="189"/>
        <end position="490"/>
    </location>
</feature>
<dbReference type="PANTHER" id="PTHR24006">
    <property type="entry name" value="UBIQUITIN CARBOXYL-TERMINAL HYDROLASE"/>
    <property type="match status" value="1"/>
</dbReference>
<dbReference type="GO" id="GO:0005634">
    <property type="term" value="C:nucleus"/>
    <property type="evidence" value="ECO:0007669"/>
    <property type="project" value="TreeGrafter"/>
</dbReference>
<evidence type="ECO:0000256" key="6">
    <source>
        <dbReference type="ARBA" id="ARBA00022801"/>
    </source>
</evidence>
<feature type="region of interest" description="Disordered" evidence="8">
    <location>
        <begin position="519"/>
        <end position="598"/>
    </location>
</feature>
<feature type="compositionally biased region" description="Low complexity" evidence="8">
    <location>
        <begin position="630"/>
        <end position="644"/>
    </location>
</feature>
<dbReference type="InterPro" id="IPR001394">
    <property type="entry name" value="Peptidase_C19_UCH"/>
</dbReference>
<sequence>MSSFHPPSSSVHRPSSSKWLTPLPKNRRNDDNHVLHENDASTPTVPRISKPTTNYHAFKKKMAPSPQDLIQQKLLAQKRVLKERIQFVSSRYSNEGFFMNRANVEPVPGTDGCAFLITDPDILTKQVHQQKLISPNSKGALKSMQENLQEDYMHIDTPLPAPSHFLFSSEKLNSEEMMRWNSKLTIPVIGMFNMKNTCFVNSVLQSLLYTTPLVNFVAQRDVAPDYDPKGRFNAIDAFTRLWKNVKKHGKKALEPEEFAYNIKVIGKDFVLGKQGDAHEFTLELIDKMERALLEKFDGSLDRRTCETNVVHQIFGGYLRSQIKSLESRFSSNTYDPFIDLSVNVLDNNSVEDGLRQYIEPCNLDGDDKYYNSRSKKYEKATQTITIHQAPPILILHLKRFSDSGRKISKHIRYPEVLNLTPYMSVQDDIQSYELYAALVHSGRTSGSGHYYCFVKTSADVWYKMDDSKTSSSNIKQVLNQPAYILFYRKIVKDSPALPSPGTPFSAVHQTPKALFEALREGDSVRNIHDDGSPLPLRKMQRRGSGGSQADAKYKQNKPSSLQIPTEVQMNGSVDSTSESASGEKERASPQLEDAQLRPELVATTEDIDVDHYSDIDEEADRNVAADTSDESFQFEQESSQVTTTSRKRKSTKVLGSFDPNAAEDKARSSKYHQSVETWDDSQKESTIRERNTKKRYRDELDQTLDRGKLKKKKVKEEWTSDGAKSFQRAAKRLYGDDGGYSQQRGGRGRGGRGRFSGQRGGFGDRGRGGRGHGFGYRGRGHGDRRY</sequence>
<evidence type="ECO:0000256" key="2">
    <source>
        <dbReference type="ARBA" id="ARBA00009085"/>
    </source>
</evidence>
<feature type="compositionally biased region" description="Basic and acidic residues" evidence="8">
    <location>
        <begin position="519"/>
        <end position="531"/>
    </location>
</feature>
<feature type="compositionally biased region" description="Basic and acidic residues" evidence="8">
    <location>
        <begin position="27"/>
        <end position="39"/>
    </location>
</feature>
<accession>A0A7S1KS42</accession>
<evidence type="ECO:0000256" key="3">
    <source>
        <dbReference type="ARBA" id="ARBA00012759"/>
    </source>
</evidence>
<dbReference type="PROSITE" id="PS50235">
    <property type="entry name" value="USP_3"/>
    <property type="match status" value="1"/>
</dbReference>
<dbReference type="PANTHER" id="PTHR24006:SF758">
    <property type="entry name" value="UBIQUITIN CARBOXYL-TERMINAL HYDROLASE 36"/>
    <property type="match status" value="1"/>
</dbReference>
<evidence type="ECO:0000256" key="4">
    <source>
        <dbReference type="ARBA" id="ARBA00022670"/>
    </source>
</evidence>
<name>A0A7S1KS42_9EUKA</name>
<feature type="compositionally biased region" description="Polar residues" evidence="8">
    <location>
        <begin position="40"/>
        <end position="51"/>
    </location>
</feature>
<dbReference type="InterPro" id="IPR050164">
    <property type="entry name" value="Peptidase_C19"/>
</dbReference>
<evidence type="ECO:0000256" key="7">
    <source>
        <dbReference type="ARBA" id="ARBA00022807"/>
    </source>
</evidence>
<keyword evidence="6" id="KW-0378">Hydrolase</keyword>
<comment type="similarity">
    <text evidence="2">Belongs to the peptidase C19 family.</text>
</comment>